<dbReference type="Proteomes" id="UP000095283">
    <property type="component" value="Unplaced"/>
</dbReference>
<organism evidence="1 2">
    <name type="scientific">Heterorhabditis bacteriophora</name>
    <name type="common">Entomopathogenic nematode worm</name>
    <dbReference type="NCBI Taxonomy" id="37862"/>
    <lineage>
        <taxon>Eukaryota</taxon>
        <taxon>Metazoa</taxon>
        <taxon>Ecdysozoa</taxon>
        <taxon>Nematoda</taxon>
        <taxon>Chromadorea</taxon>
        <taxon>Rhabditida</taxon>
        <taxon>Rhabditina</taxon>
        <taxon>Rhabditomorpha</taxon>
        <taxon>Strongyloidea</taxon>
        <taxon>Heterorhabditidae</taxon>
        <taxon>Heterorhabditis</taxon>
    </lineage>
</organism>
<evidence type="ECO:0000313" key="2">
    <source>
        <dbReference type="WBParaSite" id="Hba_16766"/>
    </source>
</evidence>
<proteinExistence type="predicted"/>
<evidence type="ECO:0000313" key="1">
    <source>
        <dbReference type="Proteomes" id="UP000095283"/>
    </source>
</evidence>
<dbReference type="WBParaSite" id="Hba_16766">
    <property type="protein sequence ID" value="Hba_16766"/>
    <property type="gene ID" value="Hba_16766"/>
</dbReference>
<protein>
    <submittedName>
        <fullName evidence="2">G_PROTEIN_RECEP_F1_2 domain-containing protein</fullName>
    </submittedName>
</protein>
<sequence length="117" mass="13908">MSILQCPKKSYILVEQHANLYRQCNDLTDGYRMNASRSNQLYSTTCYWFLTDPSGIWRVFQTDWGIASITAYLYTVQSRFIRERQRSQRRRRQLHKAIMSSCRQDIAMAIRAKMTVI</sequence>
<name>A0A1I7XGX6_HETBA</name>
<dbReference type="AlphaFoldDB" id="A0A1I7XGX6"/>
<accession>A0A1I7XGX6</accession>
<keyword evidence="1" id="KW-1185">Reference proteome</keyword>
<reference evidence="2" key="1">
    <citation type="submission" date="2016-11" db="UniProtKB">
        <authorList>
            <consortium name="WormBaseParasite"/>
        </authorList>
    </citation>
    <scope>IDENTIFICATION</scope>
</reference>